<keyword evidence="1" id="KW-0812">Transmembrane</keyword>
<evidence type="ECO:0000313" key="2">
    <source>
        <dbReference type="EMBL" id="RLQ96751.1"/>
    </source>
</evidence>
<feature type="transmembrane region" description="Helical" evidence="1">
    <location>
        <begin position="71"/>
        <end position="92"/>
    </location>
</feature>
<accession>A0A3L7K413</accession>
<proteinExistence type="predicted"/>
<feature type="transmembrane region" description="Helical" evidence="1">
    <location>
        <begin position="12"/>
        <end position="32"/>
    </location>
</feature>
<keyword evidence="3" id="KW-1185">Reference proteome</keyword>
<dbReference type="OrthoDB" id="2427847at2"/>
<protein>
    <recommendedName>
        <fullName evidence="4">Prolipoprotein diacylglyceryl transferase</fullName>
    </recommendedName>
</protein>
<gene>
    <name evidence="2" type="ORF">D9X91_06520</name>
</gene>
<evidence type="ECO:0000256" key="1">
    <source>
        <dbReference type="SAM" id="Phobius"/>
    </source>
</evidence>
<organism evidence="2 3">
    <name type="scientific">Falsibacillus albus</name>
    <dbReference type="NCBI Taxonomy" id="2478915"/>
    <lineage>
        <taxon>Bacteria</taxon>
        <taxon>Bacillati</taxon>
        <taxon>Bacillota</taxon>
        <taxon>Bacilli</taxon>
        <taxon>Bacillales</taxon>
        <taxon>Bacillaceae</taxon>
        <taxon>Falsibacillus</taxon>
    </lineage>
</organism>
<feature type="transmembrane region" description="Helical" evidence="1">
    <location>
        <begin position="44"/>
        <end position="65"/>
    </location>
</feature>
<sequence>MTWYHIGAFSFPASWVAIAASSFMTIVVLYLLKEKKIADLYSNALFLCFVVWKLSIVLFEFSISVSHPMSILYFNGGTKGFFLGIAVGMLYLLKKIRIDHEVDALGIAWVFQGASFELLVQALNGFDLIPMCVQLAGNALLVTFMIKAKKEKNHSFILQLQTLFLLFQGFIDSNKGALLTPSLFSYLLLYLLMLIFYWKRRSTE</sequence>
<name>A0A3L7K413_9BACI</name>
<dbReference type="Proteomes" id="UP000276770">
    <property type="component" value="Unassembled WGS sequence"/>
</dbReference>
<feature type="transmembrane region" description="Helical" evidence="1">
    <location>
        <begin position="177"/>
        <end position="198"/>
    </location>
</feature>
<keyword evidence="1" id="KW-1133">Transmembrane helix</keyword>
<evidence type="ECO:0008006" key="4">
    <source>
        <dbReference type="Google" id="ProtNLM"/>
    </source>
</evidence>
<feature type="transmembrane region" description="Helical" evidence="1">
    <location>
        <begin position="153"/>
        <end position="171"/>
    </location>
</feature>
<comment type="caution">
    <text evidence="2">The sequence shown here is derived from an EMBL/GenBank/DDBJ whole genome shotgun (WGS) entry which is preliminary data.</text>
</comment>
<dbReference type="AlphaFoldDB" id="A0A3L7K413"/>
<keyword evidence="1" id="KW-0472">Membrane</keyword>
<evidence type="ECO:0000313" key="3">
    <source>
        <dbReference type="Proteomes" id="UP000276770"/>
    </source>
</evidence>
<reference evidence="2 3" key="1">
    <citation type="submission" date="2018-10" db="EMBL/GenBank/DDBJ databases">
        <title>Falsibacillus sp. genome draft.</title>
        <authorList>
            <person name="Shi S."/>
        </authorList>
    </citation>
    <scope>NUCLEOTIDE SEQUENCE [LARGE SCALE GENOMIC DNA]</scope>
    <source>
        <strain evidence="2 3">GY 10110</strain>
    </source>
</reference>
<dbReference type="EMBL" id="RCVZ01000003">
    <property type="protein sequence ID" value="RLQ96751.1"/>
    <property type="molecule type" value="Genomic_DNA"/>
</dbReference>
<dbReference type="RefSeq" id="WP_121679772.1">
    <property type="nucleotide sequence ID" value="NZ_RCVZ01000003.1"/>
</dbReference>